<gene>
    <name evidence="5" type="ORF">QWZ18_30155</name>
</gene>
<dbReference type="CDD" id="cd02440">
    <property type="entry name" value="AdoMet_MTases"/>
    <property type="match status" value="1"/>
</dbReference>
<evidence type="ECO:0000313" key="5">
    <source>
        <dbReference type="EMBL" id="MDN3574845.1"/>
    </source>
</evidence>
<reference evidence="6" key="1">
    <citation type="journal article" date="2019" name="Int. J. Syst. Evol. Microbiol.">
        <title>The Global Catalogue of Microorganisms (GCM) 10K type strain sequencing project: providing services to taxonomists for standard genome sequencing and annotation.</title>
        <authorList>
            <consortium name="The Broad Institute Genomics Platform"/>
            <consortium name="The Broad Institute Genome Sequencing Center for Infectious Disease"/>
            <person name="Wu L."/>
            <person name="Ma J."/>
        </authorList>
    </citation>
    <scope>NUCLEOTIDE SEQUENCE [LARGE SCALE GENOMIC DNA]</scope>
    <source>
        <strain evidence="6">CECT 7806</strain>
    </source>
</reference>
<keyword evidence="3" id="KW-0949">S-adenosyl-L-methionine</keyword>
<protein>
    <submittedName>
        <fullName evidence="5">Methyltransferase domain-containing protein</fullName>
    </submittedName>
</protein>
<dbReference type="RefSeq" id="WP_238291647.1">
    <property type="nucleotide sequence ID" value="NZ_BPQS01000042.1"/>
</dbReference>
<dbReference type="PANTHER" id="PTHR43464">
    <property type="entry name" value="METHYLTRANSFERASE"/>
    <property type="match status" value="1"/>
</dbReference>
<dbReference type="Gene3D" id="3.40.50.150">
    <property type="entry name" value="Vaccinia Virus protein VP39"/>
    <property type="match status" value="1"/>
</dbReference>
<dbReference type="Pfam" id="PF13649">
    <property type="entry name" value="Methyltransf_25"/>
    <property type="match status" value="1"/>
</dbReference>
<comment type="caution">
    <text evidence="5">The sequence shown here is derived from an EMBL/GenBank/DDBJ whole genome shotgun (WGS) entry which is preliminary data.</text>
</comment>
<dbReference type="PANTHER" id="PTHR43464:SF19">
    <property type="entry name" value="UBIQUINONE BIOSYNTHESIS O-METHYLTRANSFERASE, MITOCHONDRIAL"/>
    <property type="match status" value="1"/>
</dbReference>
<accession>A0ABT8AYL4</accession>
<evidence type="ECO:0000313" key="6">
    <source>
        <dbReference type="Proteomes" id="UP001244297"/>
    </source>
</evidence>
<evidence type="ECO:0000256" key="1">
    <source>
        <dbReference type="ARBA" id="ARBA00022603"/>
    </source>
</evidence>
<dbReference type="SUPFAM" id="SSF53335">
    <property type="entry name" value="S-adenosyl-L-methionine-dependent methyltransferases"/>
    <property type="match status" value="1"/>
</dbReference>
<keyword evidence="1 5" id="KW-0489">Methyltransferase</keyword>
<name>A0ABT8AYL4_9HYPH</name>
<feature type="domain" description="Methyltransferase" evidence="4">
    <location>
        <begin position="69"/>
        <end position="157"/>
    </location>
</feature>
<evidence type="ECO:0000259" key="4">
    <source>
        <dbReference type="Pfam" id="PF13649"/>
    </source>
</evidence>
<evidence type="ECO:0000256" key="3">
    <source>
        <dbReference type="ARBA" id="ARBA00022691"/>
    </source>
</evidence>
<keyword evidence="2" id="KW-0808">Transferase</keyword>
<sequence length="248" mass="27474">MSRVVGSRVSLDYEAIERFFRDRGAVANRQCDYSATMYQDRSPDLVTARDRHEKSAVLPLIGHGAGLRVLDIGCGVGRWADAFVGQAAAYLGIDFSEELIQIARRRVPERPDFAFQRGAAQDLATAELAIAPPFDVFLIAGVFAYLNDDDVLACLRALPPLAAATATVCIREPVGIEARLSLIGEFSEELDCNYSAVYRTVPEYAELIDRGLSCGFTLTKQQRLLPSSLENRRETTQHVFLVTRSEKR</sequence>
<dbReference type="EMBL" id="JAUFPT010000116">
    <property type="protein sequence ID" value="MDN3574845.1"/>
    <property type="molecule type" value="Genomic_DNA"/>
</dbReference>
<dbReference type="InterPro" id="IPR041698">
    <property type="entry name" value="Methyltransf_25"/>
</dbReference>
<dbReference type="Proteomes" id="UP001244297">
    <property type="component" value="Unassembled WGS sequence"/>
</dbReference>
<dbReference type="GO" id="GO:0032259">
    <property type="term" value="P:methylation"/>
    <property type="evidence" value="ECO:0007669"/>
    <property type="project" value="UniProtKB-KW"/>
</dbReference>
<dbReference type="GO" id="GO:0008168">
    <property type="term" value="F:methyltransferase activity"/>
    <property type="evidence" value="ECO:0007669"/>
    <property type="project" value="UniProtKB-KW"/>
</dbReference>
<keyword evidence="6" id="KW-1185">Reference proteome</keyword>
<dbReference type="InterPro" id="IPR029063">
    <property type="entry name" value="SAM-dependent_MTases_sf"/>
</dbReference>
<evidence type="ECO:0000256" key="2">
    <source>
        <dbReference type="ARBA" id="ARBA00022679"/>
    </source>
</evidence>
<proteinExistence type="predicted"/>
<organism evidence="5 6">
    <name type="scientific">Methylobacterium longum</name>
    <dbReference type="NCBI Taxonomy" id="767694"/>
    <lineage>
        <taxon>Bacteria</taxon>
        <taxon>Pseudomonadati</taxon>
        <taxon>Pseudomonadota</taxon>
        <taxon>Alphaproteobacteria</taxon>
        <taxon>Hyphomicrobiales</taxon>
        <taxon>Methylobacteriaceae</taxon>
        <taxon>Methylobacterium</taxon>
    </lineage>
</organism>